<sequence length="444" mass="49324">MKLNKKHWIALAVVIVALLGLIGAAYWVMTRGEGKVERLALDGGPGKQLVRSAMDKIYGHSNYSRERDCWTLTQDYNEFCMKPLALDRVGSGADGRLYLFTSGDGSYEGEGGESQFAVVGAFILKEQGLDIVASSNGMSFANRDFKGPTAVKLIPLSATGDMAWLAEGTIYKSYPQLFAAKDKEVVEITGELFGKRRDELERAVFEYRTDSSAAGEQRYPLLLSASQQKGGFSQVFKFTFDSKKWEYVCADDACRERYQAWRDEDSDDNEAEEEPASDAPPSDANAALFDDGNTLSDADLKEVLAALGVRYVIKDQDTWGFVTDKCRMPFRLSGWYTKSHEEDHDQIRIQGGDSCTSGNVGQSIWSFDRDDNGHLRVSFGVPATKLVVVTDGPDSDSDNPYHDIRLSGNGFCESVWRWDGKQYQRLRNEAMQPGGCDHEPAAQQ</sequence>
<evidence type="ECO:0000313" key="3">
    <source>
        <dbReference type="Proteomes" id="UP001438292"/>
    </source>
</evidence>
<feature type="region of interest" description="Disordered" evidence="1">
    <location>
        <begin position="263"/>
        <end position="290"/>
    </location>
</feature>
<feature type="compositionally biased region" description="Acidic residues" evidence="1">
    <location>
        <begin position="264"/>
        <end position="276"/>
    </location>
</feature>
<feature type="compositionally biased region" description="Low complexity" evidence="1">
    <location>
        <begin position="277"/>
        <end position="287"/>
    </location>
</feature>
<organism evidence="2 3">
    <name type="scientific">Chromobacterium piscinae</name>
    <dbReference type="NCBI Taxonomy" id="686831"/>
    <lineage>
        <taxon>Bacteria</taxon>
        <taxon>Pseudomonadati</taxon>
        <taxon>Pseudomonadota</taxon>
        <taxon>Betaproteobacteria</taxon>
        <taxon>Neisseriales</taxon>
        <taxon>Chromobacteriaceae</taxon>
        <taxon>Chromobacterium</taxon>
    </lineage>
</organism>
<reference evidence="2 3" key="1">
    <citation type="submission" date="2024-05" db="EMBL/GenBank/DDBJ databases">
        <authorList>
            <person name="De Oliveira J.P."/>
            <person name="Noriler S.A."/>
            <person name="De Oliveira A.G."/>
            <person name="Sipoli D.S."/>
        </authorList>
    </citation>
    <scope>NUCLEOTIDE SEQUENCE [LARGE SCALE GENOMIC DNA]</scope>
    <source>
        <strain evidence="2 3">LABIM186</strain>
    </source>
</reference>
<comment type="caution">
    <text evidence="2">The sequence shown here is derived from an EMBL/GenBank/DDBJ whole genome shotgun (WGS) entry which is preliminary data.</text>
</comment>
<name>A0ABV0H4W7_9NEIS</name>
<dbReference type="Proteomes" id="UP001438292">
    <property type="component" value="Unassembled WGS sequence"/>
</dbReference>
<dbReference type="EMBL" id="JBDQQU010000011">
    <property type="protein sequence ID" value="MEO3955145.1"/>
    <property type="molecule type" value="Genomic_DNA"/>
</dbReference>
<evidence type="ECO:0008006" key="4">
    <source>
        <dbReference type="Google" id="ProtNLM"/>
    </source>
</evidence>
<protein>
    <recommendedName>
        <fullName evidence="4">DUF1176 domain-containing protein</fullName>
    </recommendedName>
</protein>
<accession>A0ABV0H4W7</accession>
<keyword evidence="3" id="KW-1185">Reference proteome</keyword>
<evidence type="ECO:0000313" key="2">
    <source>
        <dbReference type="EMBL" id="MEO3955145.1"/>
    </source>
</evidence>
<gene>
    <name evidence="2" type="ORF">ABH309_11800</name>
</gene>
<dbReference type="RefSeq" id="WP_346195921.1">
    <property type="nucleotide sequence ID" value="NZ_JBDJHV010000030.1"/>
</dbReference>
<evidence type="ECO:0000256" key="1">
    <source>
        <dbReference type="SAM" id="MobiDB-lite"/>
    </source>
</evidence>
<proteinExistence type="predicted"/>